<dbReference type="Proteomes" id="UP000330807">
    <property type="component" value="Unassembled WGS sequence"/>
</dbReference>
<gene>
    <name evidence="2" type="ORF">LMKDKBCB_02264</name>
</gene>
<evidence type="ECO:0000256" key="1">
    <source>
        <dbReference type="SAM" id="MobiDB-lite"/>
    </source>
</evidence>
<proteinExistence type="predicted"/>
<dbReference type="EMBL" id="CABWIH010000056">
    <property type="protein sequence ID" value="VWM02164.1"/>
    <property type="molecule type" value="Genomic_DNA"/>
</dbReference>
<name>A0A5K1IYQ0_9ACTN</name>
<accession>A0A5K1IYQ0</accession>
<protein>
    <recommendedName>
        <fullName evidence="4">DUF669 domain-containing protein</fullName>
    </recommendedName>
</protein>
<dbReference type="RefSeq" id="WP_152078108.1">
    <property type="nucleotide sequence ID" value="NZ_CABWIH010000056.1"/>
</dbReference>
<dbReference type="AlphaFoldDB" id="A0A5K1IYQ0"/>
<feature type="region of interest" description="Disordered" evidence="1">
    <location>
        <begin position="190"/>
        <end position="213"/>
    </location>
</feature>
<organism evidence="2 3">
    <name type="scientific">Collinsella aerofaciens</name>
    <dbReference type="NCBI Taxonomy" id="74426"/>
    <lineage>
        <taxon>Bacteria</taxon>
        <taxon>Bacillati</taxon>
        <taxon>Actinomycetota</taxon>
        <taxon>Coriobacteriia</taxon>
        <taxon>Coriobacteriales</taxon>
        <taxon>Coriobacteriaceae</taxon>
        <taxon>Collinsella</taxon>
    </lineage>
</organism>
<evidence type="ECO:0008006" key="4">
    <source>
        <dbReference type="Google" id="ProtNLM"/>
    </source>
</evidence>
<evidence type="ECO:0000313" key="2">
    <source>
        <dbReference type="EMBL" id="VWM02164.1"/>
    </source>
</evidence>
<sequence length="213" mass="24031">MRQLNLNSIKAKAEGDFKNITPGAYACIITEVTDKENKEYLDVLFDIQVGEFEGYYSSDFYKDKPWAHHMILSYKENALPIFKGRMEAITKCNTGFDAVAALDAGQYKMLEGKVIGIVFREEEYFDKKTSEFKLGSARAFRFCTTKDIQDGKNANPKPKMLDHDDKIDALMRAGVVSNEDDAEDWLAEYENNEAAPAASRANTSTTTDDDIPF</sequence>
<reference evidence="2 3" key="1">
    <citation type="submission" date="2019-10" db="EMBL/GenBank/DDBJ databases">
        <authorList>
            <person name="Wolf R A."/>
        </authorList>
    </citation>
    <scope>NUCLEOTIDE SEQUENCE [LARGE SCALE GENOMIC DNA]</scope>
    <source>
        <strain evidence="2">Collinsella_aerofaciens_AK_138A</strain>
    </source>
</reference>
<evidence type="ECO:0000313" key="3">
    <source>
        <dbReference type="Proteomes" id="UP000330807"/>
    </source>
</evidence>